<name>A0ABS8A3H2_9FLAO</name>
<evidence type="ECO:0000256" key="1">
    <source>
        <dbReference type="ARBA" id="ARBA00023015"/>
    </source>
</evidence>
<dbReference type="PROSITE" id="PS01124">
    <property type="entry name" value="HTH_ARAC_FAMILY_2"/>
    <property type="match status" value="1"/>
</dbReference>
<dbReference type="PANTHER" id="PTHR43280:SF32">
    <property type="entry name" value="TRANSCRIPTIONAL REGULATORY PROTEIN"/>
    <property type="match status" value="1"/>
</dbReference>
<dbReference type="Proteomes" id="UP000618240">
    <property type="component" value="Unassembled WGS sequence"/>
</dbReference>
<evidence type="ECO:0000256" key="2">
    <source>
        <dbReference type="ARBA" id="ARBA00023125"/>
    </source>
</evidence>
<dbReference type="RefSeq" id="WP_225689128.1">
    <property type="nucleotide sequence ID" value="NZ_JAERSE020000003.1"/>
</dbReference>
<evidence type="ECO:0000259" key="4">
    <source>
        <dbReference type="PROSITE" id="PS01124"/>
    </source>
</evidence>
<dbReference type="EMBL" id="JAERSE020000003">
    <property type="protein sequence ID" value="MCA6067983.1"/>
    <property type="molecule type" value="Genomic_DNA"/>
</dbReference>
<keyword evidence="6" id="KW-1185">Reference proteome</keyword>
<reference evidence="5 6" key="1">
    <citation type="submission" date="2021-09" db="EMBL/GenBank/DDBJ databases">
        <title>Genome sequencing and assembly of Chryseobacterium sp. RG1.</title>
        <authorList>
            <person name="Chhetri G."/>
        </authorList>
    </citation>
    <scope>NUCLEOTIDE SEQUENCE [LARGE SCALE GENOMIC DNA]</scope>
    <source>
        <strain evidence="5 6">RG1</strain>
    </source>
</reference>
<proteinExistence type="predicted"/>
<keyword evidence="1" id="KW-0805">Transcription regulation</keyword>
<evidence type="ECO:0000313" key="5">
    <source>
        <dbReference type="EMBL" id="MCA6067983.1"/>
    </source>
</evidence>
<organism evidence="5 6">
    <name type="scientific">Chryseobacterium tagetis</name>
    <dbReference type="NCBI Taxonomy" id="2801334"/>
    <lineage>
        <taxon>Bacteria</taxon>
        <taxon>Pseudomonadati</taxon>
        <taxon>Bacteroidota</taxon>
        <taxon>Flavobacteriia</taxon>
        <taxon>Flavobacteriales</taxon>
        <taxon>Weeksellaceae</taxon>
        <taxon>Chryseobacterium group</taxon>
        <taxon>Chryseobacterium</taxon>
    </lineage>
</organism>
<dbReference type="SMART" id="SM00342">
    <property type="entry name" value="HTH_ARAC"/>
    <property type="match status" value="1"/>
</dbReference>
<dbReference type="InterPro" id="IPR009057">
    <property type="entry name" value="Homeodomain-like_sf"/>
</dbReference>
<dbReference type="Pfam" id="PF12833">
    <property type="entry name" value="HTH_18"/>
    <property type="match status" value="1"/>
</dbReference>
<dbReference type="InterPro" id="IPR018060">
    <property type="entry name" value="HTH_AraC"/>
</dbReference>
<evidence type="ECO:0000313" key="6">
    <source>
        <dbReference type="Proteomes" id="UP000618240"/>
    </source>
</evidence>
<sequence>MDSYTINNIAVYRNLDWKLSNEFLYLTEIPTIFEPFVIHPNYYSFGIINKGSMTLQIDNDVHIITPASFMIYRPEQTLKIIEIESGTEGAFILFTRRFIQDFHPILDAFFTNTFLHNYFGSHIIMASEDYQHLSTLFSKIFDVLSAIYTERWETSARNLIITLINETDIILKKYQSSSLSISTKENLIISKFKSLAEEHFSTQKPITFYSDQLNISISRLYKIFKKQNLMPPSSYLNELLLQEAKFLLANSENNVGEIAARLSFSDIHTFSRFFKKHTTFSPTAFRLNEIKWTEKDKN</sequence>
<dbReference type="SUPFAM" id="SSF46689">
    <property type="entry name" value="Homeodomain-like"/>
    <property type="match status" value="1"/>
</dbReference>
<keyword evidence="3" id="KW-0804">Transcription</keyword>
<accession>A0ABS8A3H2</accession>
<gene>
    <name evidence="5" type="ORF">JI747_012380</name>
</gene>
<dbReference type="Gene3D" id="1.10.10.60">
    <property type="entry name" value="Homeodomain-like"/>
    <property type="match status" value="1"/>
</dbReference>
<feature type="domain" description="HTH araC/xylS-type" evidence="4">
    <location>
        <begin position="190"/>
        <end position="288"/>
    </location>
</feature>
<keyword evidence="2" id="KW-0238">DNA-binding</keyword>
<comment type="caution">
    <text evidence="5">The sequence shown here is derived from an EMBL/GenBank/DDBJ whole genome shotgun (WGS) entry which is preliminary data.</text>
</comment>
<protein>
    <submittedName>
        <fullName evidence="5">Helix-turn-helix transcriptional regulator</fullName>
    </submittedName>
</protein>
<dbReference type="PANTHER" id="PTHR43280">
    <property type="entry name" value="ARAC-FAMILY TRANSCRIPTIONAL REGULATOR"/>
    <property type="match status" value="1"/>
</dbReference>
<evidence type="ECO:0000256" key="3">
    <source>
        <dbReference type="ARBA" id="ARBA00023163"/>
    </source>
</evidence>